<dbReference type="Gene3D" id="1.10.260.40">
    <property type="entry name" value="lambda repressor-like DNA-binding domains"/>
    <property type="match status" value="1"/>
</dbReference>
<name>A0A2T3XSY2_9BURK</name>
<feature type="compositionally biased region" description="Basic residues" evidence="1">
    <location>
        <begin position="158"/>
        <end position="167"/>
    </location>
</feature>
<organism evidence="3 4">
    <name type="scientific">Trinickia symbiotica</name>
    <dbReference type="NCBI Taxonomy" id="863227"/>
    <lineage>
        <taxon>Bacteria</taxon>
        <taxon>Pseudomonadati</taxon>
        <taxon>Pseudomonadota</taxon>
        <taxon>Betaproteobacteria</taxon>
        <taxon>Burkholderiales</taxon>
        <taxon>Burkholderiaceae</taxon>
        <taxon>Trinickia</taxon>
    </lineage>
</organism>
<dbReference type="SMART" id="SM00530">
    <property type="entry name" value="HTH_XRE"/>
    <property type="match status" value="1"/>
</dbReference>
<dbReference type="InterPro" id="IPR001387">
    <property type="entry name" value="Cro/C1-type_HTH"/>
</dbReference>
<dbReference type="CDD" id="cd00093">
    <property type="entry name" value="HTH_XRE"/>
    <property type="match status" value="1"/>
</dbReference>
<dbReference type="SUPFAM" id="SSF47413">
    <property type="entry name" value="lambda repressor-like DNA-binding domains"/>
    <property type="match status" value="1"/>
</dbReference>
<dbReference type="GO" id="GO:0003677">
    <property type="term" value="F:DNA binding"/>
    <property type="evidence" value="ECO:0007669"/>
    <property type="project" value="InterPro"/>
</dbReference>
<reference evidence="3 4" key="1">
    <citation type="submission" date="2018-03" db="EMBL/GenBank/DDBJ databases">
        <title>Whole genome analyses suggest that Burkholderia sensu lato contains two further novel genera in the rhizoxinica-symbiotica group Mycetohabitans gen. nov., and Trinickia gen. nov.: implications for the evolution of diazotrophy and nodulation in the Burkholderiaceae.</title>
        <authorList>
            <person name="Estrada De Los Santos P."/>
            <person name="Palmer M."/>
            <person name="Chavez-Ramirez B."/>
            <person name="Steenkamp E.T."/>
            <person name="Hirsch A.M."/>
            <person name="Manyaka P."/>
            <person name="Maluk M."/>
            <person name="Lafos M."/>
            <person name="Crook M."/>
            <person name="Gross E."/>
            <person name="Simon M.F."/>
            <person name="Bueno Dos Reis Junior F."/>
            <person name="Poole P.S."/>
            <person name="Venter S.N."/>
            <person name="James E.K."/>
        </authorList>
    </citation>
    <scope>NUCLEOTIDE SEQUENCE [LARGE SCALE GENOMIC DNA]</scope>
    <source>
        <strain evidence="3 4">JPY-366</strain>
    </source>
</reference>
<protein>
    <submittedName>
        <fullName evidence="3">Transcriptional regulator</fullName>
    </submittedName>
</protein>
<gene>
    <name evidence="3" type="ORF">C9I57_17945</name>
</gene>
<dbReference type="AlphaFoldDB" id="A0A2T3XSY2"/>
<feature type="compositionally biased region" description="Basic and acidic residues" evidence="1">
    <location>
        <begin position="146"/>
        <end position="157"/>
    </location>
</feature>
<sequence length="167" mass="18311">MSSVGGRLREERMRIGLSQDELAAIGGVTRRTQHAYESDNSGRGPDANYLLAAREAGVDVVYVLTGEHVKTQSSDAFPFSEDEREIVRKYRLLNEGGKGAVEAMINGYLVTGTFTESGKAAKRIPRLASNRAAAMDSETLELVRRALDDQRQRGETRAKKRPGKAKA</sequence>
<dbReference type="EMBL" id="PYUC01000008">
    <property type="protein sequence ID" value="PTB19562.1"/>
    <property type="molecule type" value="Genomic_DNA"/>
</dbReference>
<dbReference type="PROSITE" id="PS50943">
    <property type="entry name" value="HTH_CROC1"/>
    <property type="match status" value="1"/>
</dbReference>
<evidence type="ECO:0000259" key="2">
    <source>
        <dbReference type="PROSITE" id="PS50943"/>
    </source>
</evidence>
<dbReference type="Proteomes" id="UP000240638">
    <property type="component" value="Unassembled WGS sequence"/>
</dbReference>
<evidence type="ECO:0000256" key="1">
    <source>
        <dbReference type="SAM" id="MobiDB-lite"/>
    </source>
</evidence>
<comment type="caution">
    <text evidence="3">The sequence shown here is derived from an EMBL/GenBank/DDBJ whole genome shotgun (WGS) entry which is preliminary data.</text>
</comment>
<accession>A0A2T3XSY2</accession>
<feature type="domain" description="HTH cro/C1-type" evidence="2">
    <location>
        <begin position="8"/>
        <end position="32"/>
    </location>
</feature>
<proteinExistence type="predicted"/>
<evidence type="ECO:0000313" key="4">
    <source>
        <dbReference type="Proteomes" id="UP000240638"/>
    </source>
</evidence>
<dbReference type="InterPro" id="IPR010982">
    <property type="entry name" value="Lambda_DNA-bd_dom_sf"/>
</dbReference>
<evidence type="ECO:0000313" key="3">
    <source>
        <dbReference type="EMBL" id="PTB19562.1"/>
    </source>
</evidence>
<feature type="region of interest" description="Disordered" evidence="1">
    <location>
        <begin position="146"/>
        <end position="167"/>
    </location>
</feature>